<evidence type="ECO:0000256" key="1">
    <source>
        <dbReference type="ARBA" id="ARBA00009174"/>
    </source>
</evidence>
<protein>
    <submittedName>
        <fullName evidence="3">3-hydroxyacyl-ACP dehydratase FabZ</fullName>
        <ecNumber evidence="3">4.2.1.59</ecNumber>
    </submittedName>
</protein>
<dbReference type="EC" id="4.2.1.59" evidence="3"/>
<dbReference type="EMBL" id="JAEQNB010000003">
    <property type="protein sequence ID" value="MBL0387465.1"/>
    <property type="molecule type" value="Genomic_DNA"/>
</dbReference>
<dbReference type="SUPFAM" id="SSF54637">
    <property type="entry name" value="Thioesterase/thiol ester dehydrase-isomerase"/>
    <property type="match status" value="1"/>
</dbReference>
<dbReference type="CDD" id="cd01288">
    <property type="entry name" value="FabZ"/>
    <property type="match status" value="1"/>
</dbReference>
<gene>
    <name evidence="3" type="primary">fabZ</name>
    <name evidence="3" type="ORF">JJB07_12460</name>
</gene>
<accession>A0ABS1JB53</accession>
<comment type="caution">
    <text evidence="3">The sequence shown here is derived from an EMBL/GenBank/DDBJ whole genome shotgun (WGS) entry which is preliminary data.</text>
</comment>
<evidence type="ECO:0000313" key="3">
    <source>
        <dbReference type="EMBL" id="MBL0387465.1"/>
    </source>
</evidence>
<dbReference type="GO" id="GO:0019171">
    <property type="term" value="F:(3R)-hydroxyacyl-[acyl-carrier-protein] dehydratase activity"/>
    <property type="evidence" value="ECO:0007669"/>
    <property type="project" value="UniProtKB-EC"/>
</dbReference>
<keyword evidence="4" id="KW-1185">Reference proteome</keyword>
<evidence type="ECO:0000313" key="4">
    <source>
        <dbReference type="Proteomes" id="UP000602284"/>
    </source>
</evidence>
<organism evidence="3 4">
    <name type="scientific">Tumebacillus amylolyticus</name>
    <dbReference type="NCBI Taxonomy" id="2801339"/>
    <lineage>
        <taxon>Bacteria</taxon>
        <taxon>Bacillati</taxon>
        <taxon>Bacillota</taxon>
        <taxon>Bacilli</taxon>
        <taxon>Bacillales</taxon>
        <taxon>Alicyclobacillaceae</taxon>
        <taxon>Tumebacillus</taxon>
    </lineage>
</organism>
<dbReference type="PANTHER" id="PTHR30272:SF1">
    <property type="entry name" value="3-HYDROXYACYL-[ACYL-CARRIER-PROTEIN] DEHYDRATASE"/>
    <property type="match status" value="1"/>
</dbReference>
<dbReference type="Gene3D" id="3.10.129.10">
    <property type="entry name" value="Hotdog Thioesterase"/>
    <property type="match status" value="1"/>
</dbReference>
<name>A0ABS1JB53_9BACL</name>
<keyword evidence="2 3" id="KW-0456">Lyase</keyword>
<reference evidence="3 4" key="1">
    <citation type="submission" date="2021-01" db="EMBL/GenBank/DDBJ databases">
        <title>Tumebacillus sp. strain ITR2 16S ribosomal RNA gene Genome sequencing and assembly.</title>
        <authorList>
            <person name="Kang M."/>
        </authorList>
    </citation>
    <scope>NUCLEOTIDE SEQUENCE [LARGE SCALE GENOMIC DNA]</scope>
    <source>
        <strain evidence="3 4">ITR2</strain>
    </source>
</reference>
<dbReference type="Proteomes" id="UP000602284">
    <property type="component" value="Unassembled WGS sequence"/>
</dbReference>
<sequence>MDILEIQERINQRYPFLLVDRVLEVEPLQRAVAYKNVTINEAFFMGHFPNNPVMPGVLIIEAMSQAGAMMYPKAKNGYIAGIDKVKFLGFVRPGDQLVTEAINLQKAGAFAKVQVTARVDGKEVARAQITYYMEFEEALAE</sequence>
<dbReference type="InterPro" id="IPR029069">
    <property type="entry name" value="HotDog_dom_sf"/>
</dbReference>
<dbReference type="Pfam" id="PF07977">
    <property type="entry name" value="FabA"/>
    <property type="match status" value="1"/>
</dbReference>
<dbReference type="InterPro" id="IPR013114">
    <property type="entry name" value="FabA_FabZ"/>
</dbReference>
<dbReference type="PANTHER" id="PTHR30272">
    <property type="entry name" value="3-HYDROXYACYL-[ACYL-CARRIER-PROTEIN] DEHYDRATASE"/>
    <property type="match status" value="1"/>
</dbReference>
<dbReference type="NCBIfam" id="NF000582">
    <property type="entry name" value="PRK00006.1"/>
    <property type="match status" value="1"/>
</dbReference>
<proteinExistence type="inferred from homology"/>
<dbReference type="RefSeq" id="WP_201635474.1">
    <property type="nucleotide sequence ID" value="NZ_JAEQNB010000003.1"/>
</dbReference>
<comment type="similarity">
    <text evidence="1">Belongs to the thioester dehydratase family. FabZ subfamily.</text>
</comment>
<evidence type="ECO:0000256" key="2">
    <source>
        <dbReference type="ARBA" id="ARBA00023239"/>
    </source>
</evidence>